<gene>
    <name evidence="4" type="ORF">CHIRRI_LOCUS2966</name>
</gene>
<keyword evidence="5" id="KW-1185">Reference proteome</keyword>
<sequence>MFSQVIAYLLIGLFSILLLLKLILRHGRYNKSTLIDNKVVIITGGSTGIGKACAIDLAKRGGKIYIACRDEPNNEQAFEDIRNESGSNNIHFLELDLASLKSIRKFSEKFYKLETKLDILINNAGVLTPKKQLTEDGFEMHMGVNYLGHFLLTNLLLDMLKASEPSRIILVSSVIHRVCSLKHKDLMSKQYFSKYRAYGMSKLAILLFTKELSRRLKNTKVTVNCCHPGLVNTDITQEIISDIVSKIYSLFAKTPLEGAQNYIKLAVDPNLESVTGKYFEDCQEKEPSSEAKDIDIAKWLWEKSSELVSL</sequence>
<keyword evidence="1" id="KW-0560">Oxidoreductase</keyword>
<evidence type="ECO:0000313" key="5">
    <source>
        <dbReference type="Proteomes" id="UP001153620"/>
    </source>
</evidence>
<dbReference type="OrthoDB" id="191139at2759"/>
<reference evidence="4" key="1">
    <citation type="submission" date="2022-01" db="EMBL/GenBank/DDBJ databases">
        <authorList>
            <person name="King R."/>
        </authorList>
    </citation>
    <scope>NUCLEOTIDE SEQUENCE</scope>
</reference>
<feature type="transmembrane region" description="Helical" evidence="3">
    <location>
        <begin position="6"/>
        <end position="24"/>
    </location>
</feature>
<dbReference type="InterPro" id="IPR002347">
    <property type="entry name" value="SDR_fam"/>
</dbReference>
<dbReference type="SUPFAM" id="SSF51735">
    <property type="entry name" value="NAD(P)-binding Rossmann-fold domains"/>
    <property type="match status" value="1"/>
</dbReference>
<organism evidence="4 5">
    <name type="scientific">Chironomus riparius</name>
    <dbReference type="NCBI Taxonomy" id="315576"/>
    <lineage>
        <taxon>Eukaryota</taxon>
        <taxon>Metazoa</taxon>
        <taxon>Ecdysozoa</taxon>
        <taxon>Arthropoda</taxon>
        <taxon>Hexapoda</taxon>
        <taxon>Insecta</taxon>
        <taxon>Pterygota</taxon>
        <taxon>Neoptera</taxon>
        <taxon>Endopterygota</taxon>
        <taxon>Diptera</taxon>
        <taxon>Nematocera</taxon>
        <taxon>Chironomoidea</taxon>
        <taxon>Chironomidae</taxon>
        <taxon>Chironominae</taxon>
        <taxon>Chironomus</taxon>
    </lineage>
</organism>
<dbReference type="GO" id="GO:0016491">
    <property type="term" value="F:oxidoreductase activity"/>
    <property type="evidence" value="ECO:0007669"/>
    <property type="project" value="UniProtKB-KW"/>
</dbReference>
<dbReference type="PANTHER" id="PTHR43157:SF31">
    <property type="entry name" value="PHOSPHATIDYLINOSITOL-GLYCAN BIOSYNTHESIS CLASS F PROTEIN"/>
    <property type="match status" value="1"/>
</dbReference>
<dbReference type="InterPro" id="IPR020904">
    <property type="entry name" value="Sc_DH/Rdtase_CS"/>
</dbReference>
<evidence type="ECO:0000256" key="3">
    <source>
        <dbReference type="SAM" id="Phobius"/>
    </source>
</evidence>
<dbReference type="PANTHER" id="PTHR43157">
    <property type="entry name" value="PHOSPHATIDYLINOSITOL-GLYCAN BIOSYNTHESIS CLASS F PROTEIN-RELATED"/>
    <property type="match status" value="1"/>
</dbReference>
<dbReference type="Proteomes" id="UP001153620">
    <property type="component" value="Chromosome 1"/>
</dbReference>
<protein>
    <submittedName>
        <fullName evidence="4">Uncharacterized protein</fullName>
    </submittedName>
</protein>
<keyword evidence="3" id="KW-1133">Transmembrane helix</keyword>
<comment type="similarity">
    <text evidence="2">Belongs to the short-chain dehydrogenases/reductases (SDR) family.</text>
</comment>
<dbReference type="InterPro" id="IPR036291">
    <property type="entry name" value="NAD(P)-bd_dom_sf"/>
</dbReference>
<dbReference type="PRINTS" id="PR00080">
    <property type="entry name" value="SDRFAMILY"/>
</dbReference>
<dbReference type="PROSITE" id="PS00061">
    <property type="entry name" value="ADH_SHORT"/>
    <property type="match status" value="1"/>
</dbReference>
<reference evidence="4" key="2">
    <citation type="submission" date="2022-10" db="EMBL/GenBank/DDBJ databases">
        <authorList>
            <consortium name="ENA_rothamsted_submissions"/>
            <consortium name="culmorum"/>
            <person name="King R."/>
        </authorList>
    </citation>
    <scope>NUCLEOTIDE SEQUENCE</scope>
</reference>
<dbReference type="Gene3D" id="3.40.50.720">
    <property type="entry name" value="NAD(P)-binding Rossmann-like Domain"/>
    <property type="match status" value="1"/>
</dbReference>
<dbReference type="PRINTS" id="PR00081">
    <property type="entry name" value="GDHRDH"/>
</dbReference>
<name>A0A9N9RNA8_9DIPT</name>
<accession>A0A9N9RNA8</accession>
<evidence type="ECO:0000256" key="2">
    <source>
        <dbReference type="RuleBase" id="RU000363"/>
    </source>
</evidence>
<proteinExistence type="inferred from homology"/>
<dbReference type="AlphaFoldDB" id="A0A9N9RNA8"/>
<dbReference type="EMBL" id="OU895877">
    <property type="protein sequence ID" value="CAG9800013.1"/>
    <property type="molecule type" value="Genomic_DNA"/>
</dbReference>
<evidence type="ECO:0000256" key="1">
    <source>
        <dbReference type="ARBA" id="ARBA00023002"/>
    </source>
</evidence>
<evidence type="ECO:0000313" key="4">
    <source>
        <dbReference type="EMBL" id="CAG9800013.1"/>
    </source>
</evidence>
<keyword evidence="3" id="KW-0812">Transmembrane</keyword>
<dbReference type="Pfam" id="PF00106">
    <property type="entry name" value="adh_short"/>
    <property type="match status" value="1"/>
</dbReference>
<keyword evidence="3" id="KW-0472">Membrane</keyword>
<dbReference type="CDD" id="cd05327">
    <property type="entry name" value="retinol-DH_like_SDR_c_like"/>
    <property type="match status" value="1"/>
</dbReference>